<sequence>MEQLLLSGWAIAASIATIVAATTAVVTLIIVAVQAGAVKDQVVEMKKQAEGIKEQTQVAREQTRVDRAYDYVKRYNDPSFRPIAVQAIHFLKRQDKTPKEEWKILEDKQDPKHVELKS</sequence>
<accession>X0UX78</accession>
<organism evidence="1">
    <name type="scientific">marine sediment metagenome</name>
    <dbReference type="NCBI Taxonomy" id="412755"/>
    <lineage>
        <taxon>unclassified sequences</taxon>
        <taxon>metagenomes</taxon>
        <taxon>ecological metagenomes</taxon>
    </lineage>
</organism>
<feature type="non-terminal residue" evidence="1">
    <location>
        <position position="118"/>
    </location>
</feature>
<comment type="caution">
    <text evidence="1">The sequence shown here is derived from an EMBL/GenBank/DDBJ whole genome shotgun (WGS) entry which is preliminary data.</text>
</comment>
<gene>
    <name evidence="1" type="ORF">S01H1_42892</name>
</gene>
<protein>
    <submittedName>
        <fullName evidence="1">Uncharacterized protein</fullName>
    </submittedName>
</protein>
<proteinExistence type="predicted"/>
<name>X0UX78_9ZZZZ</name>
<evidence type="ECO:0000313" key="1">
    <source>
        <dbReference type="EMBL" id="GAG10365.1"/>
    </source>
</evidence>
<dbReference type="AlphaFoldDB" id="X0UX78"/>
<reference evidence="1" key="1">
    <citation type="journal article" date="2014" name="Front. Microbiol.">
        <title>High frequency of phylogenetically diverse reductive dehalogenase-homologous genes in deep subseafloor sedimentary metagenomes.</title>
        <authorList>
            <person name="Kawai M."/>
            <person name="Futagami T."/>
            <person name="Toyoda A."/>
            <person name="Takaki Y."/>
            <person name="Nishi S."/>
            <person name="Hori S."/>
            <person name="Arai W."/>
            <person name="Tsubouchi T."/>
            <person name="Morono Y."/>
            <person name="Uchiyama I."/>
            <person name="Ito T."/>
            <person name="Fujiyama A."/>
            <person name="Inagaki F."/>
            <person name="Takami H."/>
        </authorList>
    </citation>
    <scope>NUCLEOTIDE SEQUENCE</scope>
    <source>
        <strain evidence="1">Expedition CK06-06</strain>
    </source>
</reference>
<dbReference type="EMBL" id="BARS01027298">
    <property type="protein sequence ID" value="GAG10365.1"/>
    <property type="molecule type" value="Genomic_DNA"/>
</dbReference>